<protein>
    <submittedName>
        <fullName evidence="1">Uncharacterized protein</fullName>
    </submittedName>
</protein>
<comment type="caution">
    <text evidence="1">The sequence shown here is derived from an EMBL/GenBank/DDBJ whole genome shotgun (WGS) entry which is preliminary data.</text>
</comment>
<reference evidence="1" key="1">
    <citation type="submission" date="2015-08" db="EMBL/GenBank/DDBJ databases">
        <title>Complete DNA Sequence of Pseudomonas syringae pv. actinidiae, the Causal Agent of Kiwifruit Canker Disease.</title>
        <authorList>
            <person name="Rikkerink E.H.A."/>
            <person name="Fineran P.C."/>
        </authorList>
    </citation>
    <scope>NUCLEOTIDE SEQUENCE</scope>
    <source>
        <strain evidence="1">DSM 13666</strain>
    </source>
</reference>
<sequence length="90" mass="10720">MSFMNAEMKEAIRYRIEGNDILQQFLSDETGLIGQVGWNKFIRFRIKNRAISRKEEIQFVMENGKRIIGPVFMRGTFLYTYGEDGIYKKW</sequence>
<name>A0A0M0KFM9_ALKHA</name>
<organism evidence="1">
    <name type="scientific">Halalkalibacterium halodurans</name>
    <name type="common">Bacillus halodurans</name>
    <dbReference type="NCBI Taxonomy" id="86665"/>
    <lineage>
        <taxon>Bacteria</taxon>
        <taxon>Bacillati</taxon>
        <taxon>Bacillota</taxon>
        <taxon>Bacilli</taxon>
        <taxon>Bacillales</taxon>
        <taxon>Bacillaceae</taxon>
        <taxon>Halalkalibacterium (ex Joshi et al. 2022)</taxon>
    </lineage>
</organism>
<dbReference type="AlphaFoldDB" id="A0A0M0KFM9"/>
<dbReference type="GeneID" id="87599241"/>
<dbReference type="EMBL" id="LILD01000001">
    <property type="protein sequence ID" value="KOO37665.1"/>
    <property type="molecule type" value="Genomic_DNA"/>
</dbReference>
<proteinExistence type="predicted"/>
<accession>A0A0M0KFM9</accession>
<dbReference type="PATRIC" id="fig|136160.3.peg.494"/>
<evidence type="ECO:0000313" key="1">
    <source>
        <dbReference type="EMBL" id="KOO37665.1"/>
    </source>
</evidence>
<gene>
    <name evidence="1" type="ORF">AMD02_01490</name>
</gene>
<dbReference type="RefSeq" id="WP_053430203.1">
    <property type="nucleotide sequence ID" value="NZ_CP040441.1"/>
</dbReference>